<dbReference type="InterPro" id="IPR013029">
    <property type="entry name" value="YchF_C"/>
</dbReference>
<evidence type="ECO:0000256" key="5">
    <source>
        <dbReference type="ARBA" id="ARBA00022842"/>
    </source>
</evidence>
<keyword evidence="10" id="KW-1185">Reference proteome</keyword>
<evidence type="ECO:0000256" key="3">
    <source>
        <dbReference type="ARBA" id="ARBA00022741"/>
    </source>
</evidence>
<comment type="function">
    <text evidence="6">ATPase that binds to both the 70S ribosome and the 50S ribosomal subunit in a nucleotide-independent manner.</text>
</comment>
<dbReference type="EMBL" id="JAZGJQ010000014">
    <property type="protein sequence ID" value="MEE6148145.1"/>
    <property type="molecule type" value="Genomic_DNA"/>
</dbReference>
<dbReference type="InterPro" id="IPR004095">
    <property type="entry name" value="TGS"/>
</dbReference>
<dbReference type="Gene3D" id="3.40.50.300">
    <property type="entry name" value="P-loop containing nucleotide triphosphate hydrolases"/>
    <property type="match status" value="1"/>
</dbReference>
<evidence type="ECO:0000256" key="2">
    <source>
        <dbReference type="ARBA" id="ARBA00022723"/>
    </source>
</evidence>
<dbReference type="PROSITE" id="PS51880">
    <property type="entry name" value="TGS"/>
    <property type="match status" value="1"/>
</dbReference>
<name>A0ABU7RC08_9ACTN</name>
<dbReference type="Pfam" id="PF06071">
    <property type="entry name" value="YchF-GTPase_C"/>
    <property type="match status" value="1"/>
</dbReference>
<dbReference type="InterPro" id="IPR006073">
    <property type="entry name" value="GTP-bd"/>
</dbReference>
<sequence>MSLSIGIVGLPNVGKSTLFTALTKKGGLAANYPFATIDPNVGIVDVPDPRLQKLADIVNPARVVPATVEFVDIAGLVKGANEGEGLGNQFLANIRNCDAICEVVRYFADPDVVHVDGRVDPAADADTIQTELVLADYGTVERALPKLEKEAKRDKDLKPRLEVAKRLYEWLGAGNRAADLDMTDDERAAAHDLFLLTMKPILYVANCDEDQLADDFAPIAGQAPIPICAEVEAELSELEPEEAAEYLASLGLEEPGLAVLARAAYRLLGLQSFFTAGPKEVRAWTVRIGAKAPEAAGVIHSDFERGFIKAETISYDDYVTLGGEAGAREAGRLRMEGKDYVVQDGDVMVFRFNV</sequence>
<dbReference type="PANTHER" id="PTHR23305">
    <property type="entry name" value="OBG GTPASE FAMILY"/>
    <property type="match status" value="1"/>
</dbReference>
<keyword evidence="3 6" id="KW-0547">Nucleotide-binding</keyword>
<comment type="cofactor">
    <cofactor evidence="1">
        <name>Mg(2+)</name>
        <dbReference type="ChEBI" id="CHEBI:18420"/>
    </cofactor>
</comment>
<organism evidence="9 10">
    <name type="scientific">Olsenella absiana</name>
    <dbReference type="NCBI Taxonomy" id="3115222"/>
    <lineage>
        <taxon>Bacteria</taxon>
        <taxon>Bacillati</taxon>
        <taxon>Actinomycetota</taxon>
        <taxon>Coriobacteriia</taxon>
        <taxon>Coriobacteriales</taxon>
        <taxon>Atopobiaceae</taxon>
        <taxon>Olsenella</taxon>
    </lineage>
</organism>
<evidence type="ECO:0000259" key="7">
    <source>
        <dbReference type="PROSITE" id="PS51710"/>
    </source>
</evidence>
<feature type="domain" description="OBG-type G" evidence="7">
    <location>
        <begin position="3"/>
        <end position="247"/>
    </location>
</feature>
<dbReference type="RefSeq" id="WP_330958912.1">
    <property type="nucleotide sequence ID" value="NZ_JAZGJQ010000014.1"/>
</dbReference>
<protein>
    <recommendedName>
        <fullName evidence="6">Ribosome-binding ATPase YchF</fullName>
    </recommendedName>
</protein>
<dbReference type="InterPro" id="IPR004396">
    <property type="entry name" value="ATPase_YchF/OLA1"/>
</dbReference>
<keyword evidence="2" id="KW-0479">Metal-binding</keyword>
<dbReference type="CDD" id="cd01900">
    <property type="entry name" value="YchF"/>
    <property type="match status" value="1"/>
</dbReference>
<accession>A0ABU7RC08</accession>
<keyword evidence="5" id="KW-0460">Magnesium</keyword>
<dbReference type="InterPro" id="IPR041706">
    <property type="entry name" value="YchF_N"/>
</dbReference>
<feature type="domain" description="TGS" evidence="8">
    <location>
        <begin position="269"/>
        <end position="352"/>
    </location>
</feature>
<dbReference type="Proteomes" id="UP001332931">
    <property type="component" value="Unassembled WGS sequence"/>
</dbReference>
<dbReference type="PIRSF" id="PIRSF006641">
    <property type="entry name" value="CHP00092"/>
    <property type="match status" value="1"/>
</dbReference>
<reference evidence="9 10" key="1">
    <citation type="submission" date="2024-01" db="EMBL/GenBank/DDBJ databases">
        <title>Description of Olsenella sp. nov., isolated from pig feces.</title>
        <authorList>
            <person name="Chang Y.-H."/>
        </authorList>
    </citation>
    <scope>NUCLEOTIDE SEQUENCE [LARGE SCALE GENOMIC DNA]</scope>
    <source>
        <strain evidence="9 10">YH-ols2223</strain>
    </source>
</reference>
<dbReference type="InterPro" id="IPR012676">
    <property type="entry name" value="TGS-like"/>
</dbReference>
<evidence type="ECO:0000256" key="4">
    <source>
        <dbReference type="ARBA" id="ARBA00022840"/>
    </source>
</evidence>
<proteinExistence type="inferred from homology"/>
<dbReference type="InterPro" id="IPR012675">
    <property type="entry name" value="Beta-grasp_dom_sf"/>
</dbReference>
<keyword evidence="4 6" id="KW-0067">ATP-binding</keyword>
<dbReference type="SUPFAM" id="SSF52540">
    <property type="entry name" value="P-loop containing nucleoside triphosphate hydrolases"/>
    <property type="match status" value="1"/>
</dbReference>
<dbReference type="PROSITE" id="PS51710">
    <property type="entry name" value="G_OBG"/>
    <property type="match status" value="1"/>
</dbReference>
<evidence type="ECO:0000313" key="9">
    <source>
        <dbReference type="EMBL" id="MEE6148145.1"/>
    </source>
</evidence>
<evidence type="ECO:0000256" key="1">
    <source>
        <dbReference type="ARBA" id="ARBA00001946"/>
    </source>
</evidence>
<evidence type="ECO:0000256" key="6">
    <source>
        <dbReference type="HAMAP-Rule" id="MF_00944"/>
    </source>
</evidence>
<feature type="binding site" evidence="6">
    <location>
        <begin position="12"/>
        <end position="17"/>
    </location>
    <ligand>
        <name>ATP</name>
        <dbReference type="ChEBI" id="CHEBI:30616"/>
    </ligand>
</feature>
<dbReference type="PANTHER" id="PTHR23305:SF18">
    <property type="entry name" value="OBG-TYPE G DOMAIN-CONTAINING PROTEIN"/>
    <property type="match status" value="1"/>
</dbReference>
<dbReference type="NCBIfam" id="TIGR00092">
    <property type="entry name" value="redox-regulated ATPase YchF"/>
    <property type="match status" value="1"/>
</dbReference>
<gene>
    <name evidence="6 9" type="primary">ychF</name>
    <name evidence="9" type="ORF">VXJ25_09160</name>
</gene>
<dbReference type="Pfam" id="PF01926">
    <property type="entry name" value="MMR_HSR1"/>
    <property type="match status" value="1"/>
</dbReference>
<dbReference type="HAMAP" id="MF_00944">
    <property type="entry name" value="YchF_OLA1_ATPase"/>
    <property type="match status" value="1"/>
</dbReference>
<dbReference type="InterPro" id="IPR031167">
    <property type="entry name" value="G_OBG"/>
</dbReference>
<dbReference type="Gene3D" id="1.10.150.300">
    <property type="entry name" value="TGS-like domain"/>
    <property type="match status" value="1"/>
</dbReference>
<dbReference type="InterPro" id="IPR023192">
    <property type="entry name" value="TGS-like_dom_sf"/>
</dbReference>
<dbReference type="InterPro" id="IPR027417">
    <property type="entry name" value="P-loop_NTPase"/>
</dbReference>
<dbReference type="Gene3D" id="3.10.20.30">
    <property type="match status" value="1"/>
</dbReference>
<evidence type="ECO:0000259" key="8">
    <source>
        <dbReference type="PROSITE" id="PS51880"/>
    </source>
</evidence>
<dbReference type="PRINTS" id="PR00326">
    <property type="entry name" value="GTP1OBG"/>
</dbReference>
<dbReference type="CDD" id="cd04867">
    <property type="entry name" value="TGS_YchF_OLA1"/>
    <property type="match status" value="1"/>
</dbReference>
<comment type="caution">
    <text evidence="9">The sequence shown here is derived from an EMBL/GenBank/DDBJ whole genome shotgun (WGS) entry which is preliminary data.</text>
</comment>
<comment type="similarity">
    <text evidence="6">Belongs to the TRAFAC class OBG-HflX-like GTPase superfamily. OBG GTPase family. YchF/OLA1 subfamily.</text>
</comment>
<evidence type="ECO:0000313" key="10">
    <source>
        <dbReference type="Proteomes" id="UP001332931"/>
    </source>
</evidence>
<dbReference type="SUPFAM" id="SSF81271">
    <property type="entry name" value="TGS-like"/>
    <property type="match status" value="1"/>
</dbReference>